<name>A0ABV8J9W4_9ACTN</name>
<feature type="transmembrane region" description="Helical" evidence="1">
    <location>
        <begin position="101"/>
        <end position="120"/>
    </location>
</feature>
<keyword evidence="1" id="KW-1133">Transmembrane helix</keyword>
<evidence type="ECO:0000313" key="3">
    <source>
        <dbReference type="Proteomes" id="UP001595867"/>
    </source>
</evidence>
<dbReference type="Proteomes" id="UP001595867">
    <property type="component" value="Unassembled WGS sequence"/>
</dbReference>
<evidence type="ECO:0000313" key="2">
    <source>
        <dbReference type="EMBL" id="MFC4071830.1"/>
    </source>
</evidence>
<protein>
    <recommendedName>
        <fullName evidence="4">Yip1 domain-containing protein</fullName>
    </recommendedName>
</protein>
<reference evidence="3" key="1">
    <citation type="journal article" date="2019" name="Int. J. Syst. Evol. Microbiol.">
        <title>The Global Catalogue of Microorganisms (GCM) 10K type strain sequencing project: providing services to taxonomists for standard genome sequencing and annotation.</title>
        <authorList>
            <consortium name="The Broad Institute Genomics Platform"/>
            <consortium name="The Broad Institute Genome Sequencing Center for Infectious Disease"/>
            <person name="Wu L."/>
            <person name="Ma J."/>
        </authorList>
    </citation>
    <scope>NUCLEOTIDE SEQUENCE [LARGE SCALE GENOMIC DNA]</scope>
    <source>
        <strain evidence="3">TBRC 5832</strain>
    </source>
</reference>
<dbReference type="RefSeq" id="WP_378072708.1">
    <property type="nucleotide sequence ID" value="NZ_JBHSBL010000029.1"/>
</dbReference>
<accession>A0ABV8J9W4</accession>
<sequence>MTADPAGGPRPAGAVPEPVQGRRLWALAGAPVLALVIAAVTGVLVGFVVAAVQMADAGNGWAELAAFLWGLFVGTVVALVVYVAALIVVARRLFAPGRRAVPVLSTLLAHAVVVGVVAGVTSGLQPTTGGGVAGVLLFLAFAACGPAAFVGYGTTGRPRLGAVMVVTALTLGTVLAVGLSDLAQ</sequence>
<feature type="transmembrane region" description="Helical" evidence="1">
    <location>
        <begin position="32"/>
        <end position="55"/>
    </location>
</feature>
<gene>
    <name evidence="2" type="ORF">ACFO0C_43415</name>
</gene>
<proteinExistence type="predicted"/>
<dbReference type="EMBL" id="JBHSBL010000029">
    <property type="protein sequence ID" value="MFC4071830.1"/>
    <property type="molecule type" value="Genomic_DNA"/>
</dbReference>
<organism evidence="2 3">
    <name type="scientific">Actinoplanes subglobosus</name>
    <dbReference type="NCBI Taxonomy" id="1547892"/>
    <lineage>
        <taxon>Bacteria</taxon>
        <taxon>Bacillati</taxon>
        <taxon>Actinomycetota</taxon>
        <taxon>Actinomycetes</taxon>
        <taxon>Micromonosporales</taxon>
        <taxon>Micromonosporaceae</taxon>
        <taxon>Actinoplanes</taxon>
    </lineage>
</organism>
<evidence type="ECO:0000256" key="1">
    <source>
        <dbReference type="SAM" id="Phobius"/>
    </source>
</evidence>
<keyword evidence="1" id="KW-0472">Membrane</keyword>
<evidence type="ECO:0008006" key="4">
    <source>
        <dbReference type="Google" id="ProtNLM"/>
    </source>
</evidence>
<keyword evidence="1" id="KW-0812">Transmembrane</keyword>
<keyword evidence="3" id="KW-1185">Reference proteome</keyword>
<feature type="transmembrane region" description="Helical" evidence="1">
    <location>
        <begin position="132"/>
        <end position="153"/>
    </location>
</feature>
<comment type="caution">
    <text evidence="2">The sequence shown here is derived from an EMBL/GenBank/DDBJ whole genome shotgun (WGS) entry which is preliminary data.</text>
</comment>
<feature type="transmembrane region" description="Helical" evidence="1">
    <location>
        <begin position="160"/>
        <end position="179"/>
    </location>
</feature>
<feature type="transmembrane region" description="Helical" evidence="1">
    <location>
        <begin position="67"/>
        <end position="89"/>
    </location>
</feature>